<dbReference type="SMART" id="SM00320">
    <property type="entry name" value="WD40"/>
    <property type="match status" value="7"/>
</dbReference>
<feature type="domain" description="U3 small nucleolar RNA-associated protein 15 C-terminal" evidence="7">
    <location>
        <begin position="373"/>
        <end position="530"/>
    </location>
</feature>
<keyword evidence="3 6" id="KW-0853">WD repeat</keyword>
<dbReference type="CDD" id="cd00200">
    <property type="entry name" value="WD40"/>
    <property type="match status" value="1"/>
</dbReference>
<dbReference type="Proteomes" id="UP000275078">
    <property type="component" value="Unassembled WGS sequence"/>
</dbReference>
<dbReference type="InterPro" id="IPR019775">
    <property type="entry name" value="WD40_repeat_CS"/>
</dbReference>
<dbReference type="PRINTS" id="PR00320">
    <property type="entry name" value="GPROTEINBRPT"/>
</dbReference>
<dbReference type="PROSITE" id="PS50082">
    <property type="entry name" value="WD_REPEATS_2"/>
    <property type="match status" value="2"/>
</dbReference>
<dbReference type="GO" id="GO:0005730">
    <property type="term" value="C:nucleolus"/>
    <property type="evidence" value="ECO:0007669"/>
    <property type="project" value="UniProtKB-SubCell"/>
</dbReference>
<evidence type="ECO:0000313" key="9">
    <source>
        <dbReference type="Proteomes" id="UP000275078"/>
    </source>
</evidence>
<evidence type="ECO:0000313" key="8">
    <source>
        <dbReference type="EMBL" id="RPA74480.1"/>
    </source>
</evidence>
<comment type="subcellular location">
    <subcellularLocation>
        <location evidence="1">Nucleus</location>
        <location evidence="1">Nucleolus</location>
    </subcellularLocation>
</comment>
<dbReference type="PROSITE" id="PS00678">
    <property type="entry name" value="WD_REPEATS_1"/>
    <property type="match status" value="1"/>
</dbReference>
<feature type="repeat" description="WD" evidence="6">
    <location>
        <begin position="162"/>
        <end position="205"/>
    </location>
</feature>
<dbReference type="InterPro" id="IPR015943">
    <property type="entry name" value="WD40/YVTN_repeat-like_dom_sf"/>
</dbReference>
<sequence length="535" mass="59375">MSHQVQPLQPVKLPTLPAATTPEQKFWRSFKSNLLINEYSSVTNINFSPIAPHDFAITSSTRVQIFSSKTRSVTKTISRFKDVAYSGNIRSDGKLLVAGDATGLIQIFDLNTRAILRTWKKHDRPVQVTKFSPTSLTRVLSASDDSSVRLWDLPTGEVTSTFLGHNDYVRTASFLPSSNSEIVLSGGYDGTVRIWDPRTYNSTKSSVLKFEHDEPVEDVLGLPGGTTVLVASGNKVYVWDLIAARLLTSLRNHQKTVTSLAISTVSDDRLNARRVLAGGLDGHVKIFDTQEWKVVHGIKYPSPIISLNVSPEEKHLAVGMAGGLLSIRTRVAGKDKIKEKKATTLFNLIDQNLPDVKPRKHTQGVTAKLRGLKYQGEEEDIIVYDDAKARMKKVKKAKEWEKMLRQSRFADALDSLLKVGQKEVTAGANPVEVITLLTALRHRSALRTALSNRDEEGLLPVVTWVTKYISNPRFVELLVEVALLILDMYSMAIAQSPRFESAIGKLTDKVKREVDKSKQACMVKGMVGMLLAINE</sequence>
<evidence type="ECO:0000256" key="6">
    <source>
        <dbReference type="PROSITE-ProRule" id="PRU00221"/>
    </source>
</evidence>
<dbReference type="PROSITE" id="PS50294">
    <property type="entry name" value="WD_REPEATS_REGION"/>
    <property type="match status" value="2"/>
</dbReference>
<evidence type="ECO:0000259" key="7">
    <source>
        <dbReference type="Pfam" id="PF09384"/>
    </source>
</evidence>
<dbReference type="EMBL" id="ML119789">
    <property type="protein sequence ID" value="RPA74480.1"/>
    <property type="molecule type" value="Genomic_DNA"/>
</dbReference>
<gene>
    <name evidence="8" type="ORF">BJ508DRAFT_243877</name>
</gene>
<dbReference type="Pfam" id="PF00400">
    <property type="entry name" value="WD40"/>
    <property type="match status" value="3"/>
</dbReference>
<dbReference type="Pfam" id="PF09384">
    <property type="entry name" value="UTP15_C"/>
    <property type="match status" value="1"/>
</dbReference>
<dbReference type="AlphaFoldDB" id="A0A3N4HRR7"/>
<dbReference type="InterPro" id="IPR001680">
    <property type="entry name" value="WD40_rpt"/>
</dbReference>
<organism evidence="8 9">
    <name type="scientific">Ascobolus immersus RN42</name>
    <dbReference type="NCBI Taxonomy" id="1160509"/>
    <lineage>
        <taxon>Eukaryota</taxon>
        <taxon>Fungi</taxon>
        <taxon>Dikarya</taxon>
        <taxon>Ascomycota</taxon>
        <taxon>Pezizomycotina</taxon>
        <taxon>Pezizomycetes</taxon>
        <taxon>Pezizales</taxon>
        <taxon>Ascobolaceae</taxon>
        <taxon>Ascobolus</taxon>
    </lineage>
</organism>
<evidence type="ECO:0000256" key="3">
    <source>
        <dbReference type="ARBA" id="ARBA00022574"/>
    </source>
</evidence>
<dbReference type="PANTHER" id="PTHR19924:SF26">
    <property type="entry name" value="U3 SMALL NUCLEOLAR RNA-ASSOCIATED PROTEIN 15 HOMOLOG"/>
    <property type="match status" value="1"/>
</dbReference>
<dbReference type="InterPro" id="IPR020472">
    <property type="entry name" value="WD40_PAC1"/>
</dbReference>
<dbReference type="STRING" id="1160509.A0A3N4HRR7"/>
<keyword evidence="5" id="KW-0539">Nucleus</keyword>
<dbReference type="GO" id="GO:0045943">
    <property type="term" value="P:positive regulation of transcription by RNA polymerase I"/>
    <property type="evidence" value="ECO:0007669"/>
    <property type="project" value="TreeGrafter"/>
</dbReference>
<reference evidence="8 9" key="1">
    <citation type="journal article" date="2018" name="Nat. Ecol. Evol.">
        <title>Pezizomycetes genomes reveal the molecular basis of ectomycorrhizal truffle lifestyle.</title>
        <authorList>
            <person name="Murat C."/>
            <person name="Payen T."/>
            <person name="Noel B."/>
            <person name="Kuo A."/>
            <person name="Morin E."/>
            <person name="Chen J."/>
            <person name="Kohler A."/>
            <person name="Krizsan K."/>
            <person name="Balestrini R."/>
            <person name="Da Silva C."/>
            <person name="Montanini B."/>
            <person name="Hainaut M."/>
            <person name="Levati E."/>
            <person name="Barry K.W."/>
            <person name="Belfiori B."/>
            <person name="Cichocki N."/>
            <person name="Clum A."/>
            <person name="Dockter R.B."/>
            <person name="Fauchery L."/>
            <person name="Guy J."/>
            <person name="Iotti M."/>
            <person name="Le Tacon F."/>
            <person name="Lindquist E.A."/>
            <person name="Lipzen A."/>
            <person name="Malagnac F."/>
            <person name="Mello A."/>
            <person name="Molinier V."/>
            <person name="Miyauchi S."/>
            <person name="Poulain J."/>
            <person name="Riccioni C."/>
            <person name="Rubini A."/>
            <person name="Sitrit Y."/>
            <person name="Splivallo R."/>
            <person name="Traeger S."/>
            <person name="Wang M."/>
            <person name="Zifcakova L."/>
            <person name="Wipf D."/>
            <person name="Zambonelli A."/>
            <person name="Paolocci F."/>
            <person name="Nowrousian M."/>
            <person name="Ottonello S."/>
            <person name="Baldrian P."/>
            <person name="Spatafora J.W."/>
            <person name="Henrissat B."/>
            <person name="Nagy L.G."/>
            <person name="Aury J.M."/>
            <person name="Wincker P."/>
            <person name="Grigoriev I.V."/>
            <person name="Bonfante P."/>
            <person name="Martin F.M."/>
        </authorList>
    </citation>
    <scope>NUCLEOTIDE SEQUENCE [LARGE SCALE GENOMIC DNA]</scope>
    <source>
        <strain evidence="8 9">RN42</strain>
    </source>
</reference>
<protein>
    <submittedName>
        <fullName evidence="8">Putative small nucleolar ribonucleo protein complex subunit Utp15</fullName>
    </submittedName>
</protein>
<name>A0A3N4HRR7_ASCIM</name>
<dbReference type="InterPro" id="IPR018983">
    <property type="entry name" value="U3_snoRNA-assocProt_15_C"/>
</dbReference>
<evidence type="ECO:0000256" key="4">
    <source>
        <dbReference type="ARBA" id="ARBA00022737"/>
    </source>
</evidence>
<keyword evidence="4" id="KW-0677">Repeat</keyword>
<dbReference type="OrthoDB" id="431715at2759"/>
<dbReference type="InterPro" id="IPR036322">
    <property type="entry name" value="WD40_repeat_dom_sf"/>
</dbReference>
<dbReference type="GO" id="GO:0006364">
    <property type="term" value="P:rRNA processing"/>
    <property type="evidence" value="ECO:0007669"/>
    <property type="project" value="UniProtKB-KW"/>
</dbReference>
<evidence type="ECO:0000256" key="5">
    <source>
        <dbReference type="ARBA" id="ARBA00023242"/>
    </source>
</evidence>
<accession>A0A3N4HRR7</accession>
<feature type="repeat" description="WD" evidence="6">
    <location>
        <begin position="119"/>
        <end position="161"/>
    </location>
</feature>
<dbReference type="Gene3D" id="2.130.10.10">
    <property type="entry name" value="YVTN repeat-like/Quinoprotein amine dehydrogenase"/>
    <property type="match status" value="2"/>
</dbReference>
<dbReference type="SUPFAM" id="SSF50978">
    <property type="entry name" value="WD40 repeat-like"/>
    <property type="match status" value="1"/>
</dbReference>
<dbReference type="PANTHER" id="PTHR19924">
    <property type="entry name" value="UTP15 U3 SMALL NUCLEOLAR RNA-ASSOCIATED PROTEIN 15 FAMILY MEMBER"/>
    <property type="match status" value="1"/>
</dbReference>
<evidence type="ECO:0000256" key="2">
    <source>
        <dbReference type="ARBA" id="ARBA00022552"/>
    </source>
</evidence>
<keyword evidence="9" id="KW-1185">Reference proteome</keyword>
<keyword evidence="2" id="KW-0698">rRNA processing</keyword>
<evidence type="ECO:0000256" key="1">
    <source>
        <dbReference type="ARBA" id="ARBA00004604"/>
    </source>
</evidence>
<proteinExistence type="predicted"/>